<evidence type="ECO:0000259" key="8">
    <source>
        <dbReference type="Pfam" id="PF01545"/>
    </source>
</evidence>
<keyword evidence="2" id="KW-0813">Transport</keyword>
<feature type="transmembrane region" description="Helical" evidence="6">
    <location>
        <begin position="187"/>
        <end position="205"/>
    </location>
</feature>
<dbReference type="InterPro" id="IPR040177">
    <property type="entry name" value="SLC30A9"/>
</dbReference>
<protein>
    <submittedName>
        <fullName evidence="9">Cation diffusion facilitator family transporter</fullName>
    </submittedName>
</protein>
<feature type="signal peptide" evidence="7">
    <location>
        <begin position="1"/>
        <end position="16"/>
    </location>
</feature>
<evidence type="ECO:0000256" key="2">
    <source>
        <dbReference type="ARBA" id="ARBA00022448"/>
    </source>
</evidence>
<organism evidence="9 10">
    <name type="scientific">Leucobacter muris</name>
    <dbReference type="NCBI Taxonomy" id="1935379"/>
    <lineage>
        <taxon>Bacteria</taxon>
        <taxon>Bacillati</taxon>
        <taxon>Actinomycetota</taxon>
        <taxon>Actinomycetes</taxon>
        <taxon>Micrococcales</taxon>
        <taxon>Microbacteriaceae</taxon>
        <taxon>Leucobacter</taxon>
    </lineage>
</organism>
<dbReference type="Proteomes" id="UP000285768">
    <property type="component" value="Chromosome"/>
</dbReference>
<evidence type="ECO:0000256" key="4">
    <source>
        <dbReference type="ARBA" id="ARBA00022989"/>
    </source>
</evidence>
<comment type="subcellular location">
    <subcellularLocation>
        <location evidence="1">Membrane</location>
        <topology evidence="1">Multi-pass membrane protein</topology>
    </subcellularLocation>
</comment>
<accession>A0ABX5QGR0</accession>
<reference evidence="9 10" key="1">
    <citation type="submission" date="2019-01" db="EMBL/GenBank/DDBJ databases">
        <title>Leucobacter muris sp. nov. isolated from the nose of a laboratory mouse.</title>
        <authorList>
            <person name="Benga L."/>
            <person name="Sproeer C."/>
            <person name="Schumann P."/>
            <person name="Verbarg S."/>
            <person name="Bunk B."/>
            <person name="Engelhardt E."/>
            <person name="Benten P.M."/>
            <person name="Sager M."/>
        </authorList>
    </citation>
    <scope>NUCLEOTIDE SEQUENCE [LARGE SCALE GENOMIC DNA]</scope>
    <source>
        <strain evidence="9 10">DSM 101948</strain>
    </source>
</reference>
<keyword evidence="4 6" id="KW-1133">Transmembrane helix</keyword>
<keyword evidence="5 6" id="KW-0472">Membrane</keyword>
<evidence type="ECO:0000313" key="10">
    <source>
        <dbReference type="Proteomes" id="UP000285768"/>
    </source>
</evidence>
<evidence type="ECO:0000256" key="6">
    <source>
        <dbReference type="SAM" id="Phobius"/>
    </source>
</evidence>
<gene>
    <name evidence="9" type="ORF">Leucomu_09670</name>
</gene>
<dbReference type="InterPro" id="IPR002524">
    <property type="entry name" value="Cation_efflux"/>
</dbReference>
<dbReference type="NCBIfam" id="TIGR01297">
    <property type="entry name" value="CDF"/>
    <property type="match status" value="1"/>
</dbReference>
<dbReference type="Pfam" id="PF01545">
    <property type="entry name" value="Cation_efflux"/>
    <property type="match status" value="1"/>
</dbReference>
<keyword evidence="10" id="KW-1185">Reference proteome</keyword>
<dbReference type="PANTHER" id="PTHR13414">
    <property type="entry name" value="HUEL-CATION TRANSPORTER"/>
    <property type="match status" value="1"/>
</dbReference>
<evidence type="ECO:0000256" key="1">
    <source>
        <dbReference type="ARBA" id="ARBA00004141"/>
    </source>
</evidence>
<feature type="transmembrane region" description="Helical" evidence="6">
    <location>
        <begin position="156"/>
        <end position="175"/>
    </location>
</feature>
<dbReference type="RefSeq" id="WP_128387082.1">
    <property type="nucleotide sequence ID" value="NZ_CP035037.1"/>
</dbReference>
<keyword evidence="3 6" id="KW-0812">Transmembrane</keyword>
<dbReference type="SUPFAM" id="SSF161111">
    <property type="entry name" value="Cation efflux protein transmembrane domain-like"/>
    <property type="match status" value="1"/>
</dbReference>
<evidence type="ECO:0000256" key="3">
    <source>
        <dbReference type="ARBA" id="ARBA00022692"/>
    </source>
</evidence>
<proteinExistence type="predicted"/>
<keyword evidence="7" id="KW-0732">Signal</keyword>
<sequence length="307" mass="33106">MVVLIAFLANVLVAVAKTVAAMITSSASMTAEAAHSWADAGNEIFLLIADRRGARPKDERHPLGFGRRAFVWSLVAAFGIFTAGAIVSIMHGIQQLASDEPVENPGIAYTVLGIAFLLEAISFVQAFRRSKRLARERESTTWDFVLKTSDTTLRAVFFEDGAALIGLAIAGASIAVHQLTGVAAWDAWGSILVGMLLAVVALILIGRNMAFLVGATVSNAEWRSVGTALLGMSDIERITYLHIEYVGPHRLFIVAEVDLAGDEAEHAVARRLRDVERTIEQHDVVEKIVLSLSVADEVSLEFGAGRR</sequence>
<evidence type="ECO:0000256" key="7">
    <source>
        <dbReference type="SAM" id="SignalP"/>
    </source>
</evidence>
<dbReference type="PANTHER" id="PTHR13414:SF9">
    <property type="entry name" value="PROTON-COUPLED ZINC ANTIPORTER SLC30A9, MITOCHONDRIAL"/>
    <property type="match status" value="1"/>
</dbReference>
<evidence type="ECO:0000256" key="5">
    <source>
        <dbReference type="ARBA" id="ARBA00023136"/>
    </source>
</evidence>
<evidence type="ECO:0000313" key="9">
    <source>
        <dbReference type="EMBL" id="QAB18151.1"/>
    </source>
</evidence>
<feature type="transmembrane region" description="Helical" evidence="6">
    <location>
        <begin position="106"/>
        <end position="127"/>
    </location>
</feature>
<name>A0ABX5QGR0_9MICO</name>
<dbReference type="InterPro" id="IPR058533">
    <property type="entry name" value="Cation_efflux_TM"/>
</dbReference>
<dbReference type="Gene3D" id="1.20.1510.10">
    <property type="entry name" value="Cation efflux protein transmembrane domain"/>
    <property type="match status" value="1"/>
</dbReference>
<feature type="domain" description="Cation efflux protein transmembrane" evidence="8">
    <location>
        <begin position="3"/>
        <end position="205"/>
    </location>
</feature>
<feature type="transmembrane region" description="Helical" evidence="6">
    <location>
        <begin position="70"/>
        <end position="94"/>
    </location>
</feature>
<feature type="chain" id="PRO_5046208263" evidence="7">
    <location>
        <begin position="17"/>
        <end position="307"/>
    </location>
</feature>
<dbReference type="InterPro" id="IPR027469">
    <property type="entry name" value="Cation_efflux_TMD_sf"/>
</dbReference>
<dbReference type="EMBL" id="CP035037">
    <property type="protein sequence ID" value="QAB18151.1"/>
    <property type="molecule type" value="Genomic_DNA"/>
</dbReference>